<dbReference type="Gene3D" id="1.10.3380.10">
    <property type="entry name" value="Sec63 N-terminal domain-like domain"/>
    <property type="match status" value="1"/>
</dbReference>
<dbReference type="GO" id="GO:0006620">
    <property type="term" value="P:post-translational protein targeting to endoplasmic reticulum membrane"/>
    <property type="evidence" value="ECO:0007669"/>
    <property type="project" value="TreeGrafter"/>
</dbReference>
<keyword evidence="4" id="KW-0256">Endoplasmic reticulum</keyword>
<evidence type="ECO:0000256" key="4">
    <source>
        <dbReference type="ARBA" id="ARBA00022824"/>
    </source>
</evidence>
<dbReference type="Pfam" id="PF00226">
    <property type="entry name" value="DnaJ"/>
    <property type="match status" value="1"/>
</dbReference>
<dbReference type="OrthoDB" id="1734229at2759"/>
<evidence type="ECO:0000256" key="5">
    <source>
        <dbReference type="ARBA" id="ARBA00022927"/>
    </source>
</evidence>
<feature type="domain" description="J" evidence="11">
    <location>
        <begin position="103"/>
        <end position="165"/>
    </location>
</feature>
<dbReference type="AlphaFoldDB" id="A0A812EKY9"/>
<dbReference type="SUPFAM" id="SSF46565">
    <property type="entry name" value="Chaperone J-domain"/>
    <property type="match status" value="1"/>
</dbReference>
<feature type="compositionally biased region" description="Basic and acidic residues" evidence="9">
    <location>
        <begin position="591"/>
        <end position="604"/>
    </location>
</feature>
<dbReference type="Gene3D" id="1.10.150.20">
    <property type="entry name" value="5' to 3' exonuclease, C-terminal subdomain"/>
    <property type="match status" value="1"/>
</dbReference>
<feature type="transmembrane region" description="Helical" evidence="10">
    <location>
        <begin position="191"/>
        <end position="213"/>
    </location>
</feature>
<feature type="region of interest" description="Disordered" evidence="9">
    <location>
        <begin position="587"/>
        <end position="631"/>
    </location>
</feature>
<feature type="transmembrane region" description="Helical" evidence="10">
    <location>
        <begin position="12"/>
        <end position="33"/>
    </location>
</feature>
<dbReference type="GO" id="GO:0006614">
    <property type="term" value="P:SRP-dependent cotranslational protein targeting to membrane"/>
    <property type="evidence" value="ECO:0007669"/>
    <property type="project" value="TreeGrafter"/>
</dbReference>
<dbReference type="InterPro" id="IPR014756">
    <property type="entry name" value="Ig_E-set"/>
</dbReference>
<feature type="transmembrane region" description="Helical" evidence="10">
    <location>
        <begin position="73"/>
        <end position="90"/>
    </location>
</feature>
<dbReference type="PROSITE" id="PS50076">
    <property type="entry name" value="DNAJ_2"/>
    <property type="match status" value="1"/>
</dbReference>
<feature type="region of interest" description="Disordered" evidence="9">
    <location>
        <begin position="482"/>
        <end position="547"/>
    </location>
</feature>
<dbReference type="SMART" id="SM00973">
    <property type="entry name" value="Sec63"/>
    <property type="match status" value="1"/>
</dbReference>
<evidence type="ECO:0000256" key="1">
    <source>
        <dbReference type="ARBA" id="ARBA00004477"/>
    </source>
</evidence>
<evidence type="ECO:0000259" key="11">
    <source>
        <dbReference type="PROSITE" id="PS50076"/>
    </source>
</evidence>
<accession>A0A812EKY9</accession>
<feature type="compositionally biased region" description="Basic residues" evidence="9">
    <location>
        <begin position="526"/>
        <end position="543"/>
    </location>
</feature>
<evidence type="ECO:0000256" key="6">
    <source>
        <dbReference type="ARBA" id="ARBA00022989"/>
    </source>
</evidence>
<dbReference type="PANTHER" id="PTHR24075:SF0">
    <property type="entry name" value="TRANSLOCATION PROTEIN SEC63 HOMOLOG"/>
    <property type="match status" value="1"/>
</dbReference>
<name>A0A812EKY9_ACAPH</name>
<dbReference type="GO" id="GO:0003723">
    <property type="term" value="F:RNA binding"/>
    <property type="evidence" value="ECO:0007669"/>
    <property type="project" value="TreeGrafter"/>
</dbReference>
<comment type="caution">
    <text evidence="12">The sequence shown here is derived from an EMBL/GenBank/DDBJ whole genome shotgun (WGS) entry which is preliminary data.</text>
</comment>
<keyword evidence="5" id="KW-0653">Protein transport</keyword>
<dbReference type="CDD" id="cd06257">
    <property type="entry name" value="DnaJ"/>
    <property type="match status" value="1"/>
</dbReference>
<dbReference type="SUPFAM" id="SSF158702">
    <property type="entry name" value="Sec63 N-terminal domain-like"/>
    <property type="match status" value="1"/>
</dbReference>
<keyword evidence="3 10" id="KW-0812">Transmembrane</keyword>
<dbReference type="InterPro" id="IPR001623">
    <property type="entry name" value="DnaJ_domain"/>
</dbReference>
<keyword evidence="6 10" id="KW-1133">Transmembrane helix</keyword>
<dbReference type="SUPFAM" id="SSF81296">
    <property type="entry name" value="E set domains"/>
    <property type="match status" value="1"/>
</dbReference>
<evidence type="ECO:0000313" key="13">
    <source>
        <dbReference type="Proteomes" id="UP000597762"/>
    </source>
</evidence>
<keyword evidence="8" id="KW-0143">Chaperone</keyword>
<evidence type="ECO:0000256" key="9">
    <source>
        <dbReference type="SAM" id="MobiDB-lite"/>
    </source>
</evidence>
<gene>
    <name evidence="12" type="ORF">SPHA_73091</name>
</gene>
<proteinExistence type="predicted"/>
<comment type="subcellular location">
    <subcellularLocation>
        <location evidence="1">Endoplasmic reticulum membrane</location>
        <topology evidence="1">Multi-pass membrane protein</topology>
    </subcellularLocation>
</comment>
<evidence type="ECO:0000256" key="2">
    <source>
        <dbReference type="ARBA" id="ARBA00022448"/>
    </source>
</evidence>
<dbReference type="Proteomes" id="UP000597762">
    <property type="component" value="Unassembled WGS sequence"/>
</dbReference>
<dbReference type="SMART" id="SM00271">
    <property type="entry name" value="DnaJ"/>
    <property type="match status" value="1"/>
</dbReference>
<dbReference type="PRINTS" id="PR00625">
    <property type="entry name" value="JDOMAIN"/>
</dbReference>
<evidence type="ECO:0000256" key="3">
    <source>
        <dbReference type="ARBA" id="ARBA00022692"/>
    </source>
</evidence>
<reference evidence="12" key="1">
    <citation type="submission" date="2021-01" db="EMBL/GenBank/DDBJ databases">
        <authorList>
            <person name="Li R."/>
            <person name="Bekaert M."/>
        </authorList>
    </citation>
    <scope>NUCLEOTIDE SEQUENCE</scope>
    <source>
        <strain evidence="12">Farmed</strain>
    </source>
</reference>
<organism evidence="12 13">
    <name type="scientific">Acanthosepion pharaonis</name>
    <name type="common">Pharaoh cuttlefish</name>
    <name type="synonym">Sepia pharaonis</name>
    <dbReference type="NCBI Taxonomy" id="158019"/>
    <lineage>
        <taxon>Eukaryota</taxon>
        <taxon>Metazoa</taxon>
        <taxon>Spiralia</taxon>
        <taxon>Lophotrochozoa</taxon>
        <taxon>Mollusca</taxon>
        <taxon>Cephalopoda</taxon>
        <taxon>Coleoidea</taxon>
        <taxon>Decapodiformes</taxon>
        <taxon>Sepiida</taxon>
        <taxon>Sepiina</taxon>
        <taxon>Sepiidae</taxon>
        <taxon>Acanthosepion</taxon>
    </lineage>
</organism>
<dbReference type="GO" id="GO:0008320">
    <property type="term" value="F:protein transmembrane transporter activity"/>
    <property type="evidence" value="ECO:0007669"/>
    <property type="project" value="TreeGrafter"/>
</dbReference>
<dbReference type="Pfam" id="PF02889">
    <property type="entry name" value="Sec63"/>
    <property type="match status" value="2"/>
</dbReference>
<evidence type="ECO:0000256" key="8">
    <source>
        <dbReference type="ARBA" id="ARBA00023186"/>
    </source>
</evidence>
<evidence type="ECO:0000256" key="7">
    <source>
        <dbReference type="ARBA" id="ARBA00023136"/>
    </source>
</evidence>
<sequence length="776" mass="88428">MQFEYDEQGGTFLYFLLCFWLAAIVSATCYFFPRKSNKDEAHKSQRQCSCPPCRKKQLQLKAKEPWTKAKQNAIKIVLVLGWLIFFLLAYKCYKMDSDNKEYDPFAELGVDRGASIADIKKAFRRLSLKYHPDRESGDSKKFMLIAKAHAALTDEESRKNWEVYGNPDGPGFIRFGIALPKWIVERENSMWVLAVYGLVFMILLPIVVGIWWYRSIKFSADQVLLDTTHLYLHFFNKTPTMQLKRVIMILASSWEYEKLHNAEIIERPSDNEELPALMRELSNLGESNKERPLCFPYSMKARVLLFAHMARKALPPNTLEIDKQYILKKFPSLINEMVNVVAQLVAGAVHGKCTLMPSLETLEHIMKASQLLTQALQEKSSPLLQLPYITQDMLKYFVCRKRNIRCIRDFILMKDDERRSILRSLTDEEYLDVMEVCASMPYVTLEIKSEVIDDDDSTITAGSIVTVTVTLKRESLGDHYANSITPAEVKENTEENHTEVIEEAENQPQTTDSPQRKPNRVWEKDKKRKKNNKKGAKTKKKLKASAQARGAAAASAAAAAAAAAAASENREDKKVCTIGAATAEKGTAENGKGDAENGSDHEGSDNSDSQEDAKEANGDSNSNAKDDDDDWSKFQAEMKKETILETKSKESHIVHCPYFPLDKQECWWLYIADRKNRMLISAPMYISSLKYEDTVELKFSAPRKPGIYHYSVYLRSDSYLDSDQVHPLKLDVKQAKIIQDHPQWEISDDDDDDDKKEEEASGDSDYSTDNEESESD</sequence>
<feature type="compositionally biased region" description="Basic and acidic residues" evidence="9">
    <location>
        <begin position="488"/>
        <end position="500"/>
    </location>
</feature>
<keyword evidence="13" id="KW-1185">Reference proteome</keyword>
<protein>
    <submittedName>
        <fullName evidence="12">SEC63</fullName>
    </submittedName>
</protein>
<dbReference type="EMBL" id="CAHIKZ030005360">
    <property type="protein sequence ID" value="CAE1323240.1"/>
    <property type="molecule type" value="Genomic_DNA"/>
</dbReference>
<dbReference type="Gene3D" id="2.60.40.150">
    <property type="entry name" value="C2 domain"/>
    <property type="match status" value="1"/>
</dbReference>
<dbReference type="InterPro" id="IPR036869">
    <property type="entry name" value="J_dom_sf"/>
</dbReference>
<evidence type="ECO:0000256" key="10">
    <source>
        <dbReference type="SAM" id="Phobius"/>
    </source>
</evidence>
<keyword evidence="7 10" id="KW-0472">Membrane</keyword>
<keyword evidence="2" id="KW-0813">Transport</keyword>
<feature type="region of interest" description="Disordered" evidence="9">
    <location>
        <begin position="740"/>
        <end position="776"/>
    </location>
</feature>
<dbReference type="InterPro" id="IPR004179">
    <property type="entry name" value="Sec63-dom"/>
</dbReference>
<dbReference type="PANTHER" id="PTHR24075">
    <property type="entry name" value="SEC63 DOMAIN-CONTAINING"/>
    <property type="match status" value="1"/>
</dbReference>
<evidence type="ECO:0000313" key="12">
    <source>
        <dbReference type="EMBL" id="CAE1323240.1"/>
    </source>
</evidence>
<dbReference type="Gene3D" id="1.10.287.110">
    <property type="entry name" value="DnaJ domain"/>
    <property type="match status" value="1"/>
</dbReference>
<dbReference type="InterPro" id="IPR035892">
    <property type="entry name" value="C2_domain_sf"/>
</dbReference>
<dbReference type="GO" id="GO:0031207">
    <property type="term" value="C:Sec62/Sec63 complex"/>
    <property type="evidence" value="ECO:0007669"/>
    <property type="project" value="TreeGrafter"/>
</dbReference>
<feature type="compositionally biased region" description="Acidic residues" evidence="9">
    <location>
        <begin position="746"/>
        <end position="776"/>
    </location>
</feature>